<accession>A0A0E9MXU7</accession>
<sequence length="1033" mass="118523">MGMKIPFAIFPRIAYRNSQFQIVSHFDNLKIEIYKNDKLIKTVEADSAHPTIITQLKEIGKITAKCSINNKTFEQEFEIKDAYRLGSSEFKRAFLFDESPYCFFLMKDRLLLYNCEKKILITENHYSPTEIQNIDNRNFLFVTRIGDSSSRGIVNLGIYNTDSLNVVGQLLNSFRVLKIVASENMAWVHNIFTNTISCYKLVQSPNTFFVEIEKFDKFNSFIVEDRSHSIIIDYPDKIVISSIYRNRPASIIYKAVNNAVDRLGNVVSLVDDDTVSIVSILGHKVQTPAPVEFKLSSDNQIYVGKLLEQKLFFSNFNLPHDVSGRIIGEIPEGLTNYRCTLKGTDVLSESIITHRFFQTTDGSFVIRKCRFREVRSWTFKKLGDNWNASPDVTEGTEYALMHLSKVGVMNLIEKSEFISILDYNYPTLLVASDGRQHIFRGSEREVFDKTTEIALLAVGGHQYLLKTIEDNCSVYGLASLSEPILENVKLLNRPEVEEHKIIWYSEVLSGETQLKAFDLNSSTKLDVTEISHEWFRSINDVKFYKYYALFPNQIVFNPKNLQIKDAFVGNLISHSSNLNKLVSHRANSFYLFTYDLSSGKYLTEQVDLSNDKYIESYLSPNGRYLVLKMNDRYEFYDIEKNEITNFISGIFLGFRNDGSLIVEQNSTRKVKIIDPVTFSDITPPNYHHYRFLSPDGKLYAQISSSFRYYNRITNAQISVEEVTKYRRDLDDPIFIAQGDELIRAKQLVNANRRELFTSFEQEFIKHGLSDFTDINSSSIVKNEKYTEIGIVGTEVKVEIKFPEDLSYYNYAAFSYDNRHFGYVGKPVQRGLIHLFRIDFDESNLTLKIVDSYLSRYPSRASWVCGFSKTGYFATYDSIPNTFIIFLDSVLFEKKPSEVELGRSVSKSQNNIYYSFENWNEIKGKNFLCFSPTGNFVALSEQGYEPLTLGGYGHQESNVVHIAATESGKIIDSFTGHGGSIMESMSKKVTFVAFSEDEKKLMTLSSDGVVYIRSINLTVPFEEHQTPEVLTYKG</sequence>
<dbReference type="InterPro" id="IPR015943">
    <property type="entry name" value="WD40/YVTN_repeat-like_dom_sf"/>
</dbReference>
<keyword evidence="2" id="KW-1185">Reference proteome</keyword>
<dbReference type="AlphaFoldDB" id="A0A0E9MXU7"/>
<gene>
    <name evidence="1" type="ORF">FPE01S_01_13520</name>
</gene>
<reference evidence="1 2" key="1">
    <citation type="submission" date="2015-04" db="EMBL/GenBank/DDBJ databases">
        <title>Whole genome shotgun sequence of Flavihumibacter petaseus NBRC 106054.</title>
        <authorList>
            <person name="Miyazawa S."/>
            <person name="Hosoyama A."/>
            <person name="Hashimoto M."/>
            <person name="Noguchi M."/>
            <person name="Tsuchikane K."/>
            <person name="Ohji S."/>
            <person name="Yamazoe A."/>
            <person name="Ichikawa N."/>
            <person name="Kimura A."/>
            <person name="Fujita N."/>
        </authorList>
    </citation>
    <scope>NUCLEOTIDE SEQUENCE [LARGE SCALE GENOMIC DNA]</scope>
    <source>
        <strain evidence="1 2">NBRC 106054</strain>
    </source>
</reference>
<dbReference type="EMBL" id="BBWV01000001">
    <property type="protein sequence ID" value="GAO42338.1"/>
    <property type="molecule type" value="Genomic_DNA"/>
</dbReference>
<organism evidence="1 2">
    <name type="scientific">Flavihumibacter petaseus NBRC 106054</name>
    <dbReference type="NCBI Taxonomy" id="1220578"/>
    <lineage>
        <taxon>Bacteria</taxon>
        <taxon>Pseudomonadati</taxon>
        <taxon>Bacteroidota</taxon>
        <taxon>Chitinophagia</taxon>
        <taxon>Chitinophagales</taxon>
        <taxon>Chitinophagaceae</taxon>
        <taxon>Flavihumibacter</taxon>
    </lineage>
</organism>
<evidence type="ECO:0000313" key="1">
    <source>
        <dbReference type="EMBL" id="GAO42338.1"/>
    </source>
</evidence>
<evidence type="ECO:0000313" key="2">
    <source>
        <dbReference type="Proteomes" id="UP000033121"/>
    </source>
</evidence>
<dbReference type="Proteomes" id="UP000033121">
    <property type="component" value="Unassembled WGS sequence"/>
</dbReference>
<name>A0A0E9MXU7_9BACT</name>
<proteinExistence type="predicted"/>
<dbReference type="SUPFAM" id="SSF69322">
    <property type="entry name" value="Tricorn protease domain 2"/>
    <property type="match status" value="1"/>
</dbReference>
<comment type="caution">
    <text evidence="1">The sequence shown here is derived from an EMBL/GenBank/DDBJ whole genome shotgun (WGS) entry which is preliminary data.</text>
</comment>
<dbReference type="Gene3D" id="2.130.10.10">
    <property type="entry name" value="YVTN repeat-like/Quinoprotein amine dehydrogenase"/>
    <property type="match status" value="1"/>
</dbReference>
<protein>
    <submittedName>
        <fullName evidence="1">Uncharacterized protein</fullName>
    </submittedName>
</protein>